<evidence type="ECO:0000259" key="9">
    <source>
        <dbReference type="Pfam" id="PF20791"/>
    </source>
</evidence>
<evidence type="ECO:0000313" key="11">
    <source>
        <dbReference type="Proteomes" id="UP000622687"/>
    </source>
</evidence>
<keyword evidence="6" id="KW-0443">Lipid metabolism</keyword>
<dbReference type="EMBL" id="JAEEGB010000009">
    <property type="protein sequence ID" value="MBI6872861.1"/>
    <property type="molecule type" value="Genomic_DNA"/>
</dbReference>
<keyword evidence="3" id="KW-0378">Hydrolase</keyword>
<comment type="caution">
    <text evidence="10">The sequence shown here is derived from an EMBL/GenBank/DDBJ whole genome shotgun (WGS) entry which is preliminary data.</text>
</comment>
<proteinExistence type="inferred from homology"/>
<evidence type="ECO:0000256" key="7">
    <source>
        <dbReference type="ARBA" id="ARBA00023160"/>
    </source>
</evidence>
<evidence type="ECO:0000256" key="1">
    <source>
        <dbReference type="ARBA" id="ARBA00006500"/>
    </source>
</evidence>
<evidence type="ECO:0000313" key="10">
    <source>
        <dbReference type="EMBL" id="MBI6872861.1"/>
    </source>
</evidence>
<dbReference type="Proteomes" id="UP000622687">
    <property type="component" value="Unassembled WGS sequence"/>
</dbReference>
<keyword evidence="4" id="KW-0276">Fatty acid metabolism</keyword>
<sequence length="248" mass="29389">MCEIVTEREYEVQYYEIDCKKRLLITNLMNYLQDIAIRQSEDIGVGIDYLTQHGIAWVLHKWHIDMYRYPVYGEKIKIITKPYSFKKFYAYRVFEIVDSKGNTIGKAKSIWFLIDTEKRRAIRVTEEMYNAYGVPKDKNDILDIEKISEPLEIHSEKVFQVRYSDIDTNRHVNNVKYVEWAIEAVPLDIVNNYVITSVNTVYEKETTYGDTVKVLVEIETNENNITCFHRVVDGEDKQLCLVQTKWEK</sequence>
<gene>
    <name evidence="10" type="ORF">I6U51_09055</name>
</gene>
<dbReference type="SUPFAM" id="SSF54637">
    <property type="entry name" value="Thioesterase/thiol ester dehydrase-isomerase"/>
    <property type="match status" value="2"/>
</dbReference>
<dbReference type="AlphaFoldDB" id="A0A934I0L9"/>
<dbReference type="GO" id="GO:0016297">
    <property type="term" value="F:fatty acyl-[ACP] hydrolase activity"/>
    <property type="evidence" value="ECO:0007669"/>
    <property type="project" value="InterPro"/>
</dbReference>
<protein>
    <submittedName>
        <fullName evidence="10">Acyl-ACP thioesterase</fullName>
    </submittedName>
</protein>
<evidence type="ECO:0000256" key="2">
    <source>
        <dbReference type="ARBA" id="ARBA00022516"/>
    </source>
</evidence>
<feature type="domain" description="Acyl-ACP thioesterase N-terminal hotdog" evidence="8">
    <location>
        <begin position="5"/>
        <end position="132"/>
    </location>
</feature>
<dbReference type="PANTHER" id="PTHR31727">
    <property type="entry name" value="OLEOYL-ACYL CARRIER PROTEIN THIOESTERASE 1, CHLOROPLASTIC"/>
    <property type="match status" value="1"/>
</dbReference>
<dbReference type="PANTHER" id="PTHR31727:SF6">
    <property type="entry name" value="OLEOYL-ACYL CARRIER PROTEIN THIOESTERASE 1, CHLOROPLASTIC"/>
    <property type="match status" value="1"/>
</dbReference>
<name>A0A934I0L9_9CLOT</name>
<evidence type="ECO:0000256" key="6">
    <source>
        <dbReference type="ARBA" id="ARBA00023098"/>
    </source>
</evidence>
<dbReference type="InterPro" id="IPR045023">
    <property type="entry name" value="FATA/B"/>
</dbReference>
<dbReference type="Gene3D" id="3.10.129.10">
    <property type="entry name" value="Hotdog Thioesterase"/>
    <property type="match status" value="1"/>
</dbReference>
<dbReference type="InterPro" id="IPR029069">
    <property type="entry name" value="HotDog_dom_sf"/>
</dbReference>
<dbReference type="Pfam" id="PF20791">
    <property type="entry name" value="Acyl-ACP_TE_C"/>
    <property type="match status" value="1"/>
</dbReference>
<accession>A0A934I0L9</accession>
<evidence type="ECO:0000256" key="5">
    <source>
        <dbReference type="ARBA" id="ARBA00022946"/>
    </source>
</evidence>
<evidence type="ECO:0000259" key="8">
    <source>
        <dbReference type="Pfam" id="PF01643"/>
    </source>
</evidence>
<evidence type="ECO:0000256" key="4">
    <source>
        <dbReference type="ARBA" id="ARBA00022832"/>
    </source>
</evidence>
<organism evidence="10 11">
    <name type="scientific">Clostridium aciditolerans</name>
    <dbReference type="NCBI Taxonomy" id="339861"/>
    <lineage>
        <taxon>Bacteria</taxon>
        <taxon>Bacillati</taxon>
        <taxon>Bacillota</taxon>
        <taxon>Clostridia</taxon>
        <taxon>Eubacteriales</taxon>
        <taxon>Clostridiaceae</taxon>
        <taxon>Clostridium</taxon>
    </lineage>
</organism>
<dbReference type="GO" id="GO:0000036">
    <property type="term" value="F:acyl carrier activity"/>
    <property type="evidence" value="ECO:0007669"/>
    <property type="project" value="TreeGrafter"/>
</dbReference>
<evidence type="ECO:0000256" key="3">
    <source>
        <dbReference type="ARBA" id="ARBA00022801"/>
    </source>
</evidence>
<dbReference type="RefSeq" id="WP_211142350.1">
    <property type="nucleotide sequence ID" value="NZ_JAEEGB010000009.1"/>
</dbReference>
<comment type="similarity">
    <text evidence="1">Belongs to the acyl-ACP thioesterase family.</text>
</comment>
<feature type="domain" description="Acyl-ACP thioesterase-like C-terminal" evidence="9">
    <location>
        <begin position="151"/>
        <end position="248"/>
    </location>
</feature>
<keyword evidence="11" id="KW-1185">Reference proteome</keyword>
<reference evidence="10" key="1">
    <citation type="submission" date="2020-12" db="EMBL/GenBank/DDBJ databases">
        <title>Clostridium thailandense sp. nov., a novel acetogenic bacterium isolated from peat land soil in Thailand.</title>
        <authorList>
            <person name="Chaikitkaew S."/>
            <person name="Birkeland N.K."/>
        </authorList>
    </citation>
    <scope>NUCLEOTIDE SEQUENCE</scope>
    <source>
        <strain evidence="10">DSM 17425</strain>
    </source>
</reference>
<keyword evidence="2" id="KW-0444">Lipid biosynthesis</keyword>
<keyword evidence="7" id="KW-0275">Fatty acid biosynthesis</keyword>
<keyword evidence="5" id="KW-0809">Transit peptide</keyword>
<dbReference type="InterPro" id="IPR002864">
    <property type="entry name" value="Acyl-ACP_thioesterase_NHD"/>
</dbReference>
<dbReference type="Pfam" id="PF01643">
    <property type="entry name" value="Acyl-ACP_TE"/>
    <property type="match status" value="1"/>
</dbReference>
<dbReference type="CDD" id="cd00586">
    <property type="entry name" value="4HBT"/>
    <property type="match status" value="2"/>
</dbReference>
<dbReference type="InterPro" id="IPR049427">
    <property type="entry name" value="Acyl-ACP_TE_C"/>
</dbReference>